<accession>A0A5C7HZT4</accession>
<evidence type="ECO:0000313" key="5">
    <source>
        <dbReference type="EMBL" id="TXG62651.1"/>
    </source>
</evidence>
<reference evidence="6" key="1">
    <citation type="journal article" date="2019" name="Gigascience">
        <title>De novo genome assembly of the endangered Acer yangbiense, a plant species with extremely small populations endemic to Yunnan Province, China.</title>
        <authorList>
            <person name="Yang J."/>
            <person name="Wariss H.M."/>
            <person name="Tao L."/>
            <person name="Zhang R."/>
            <person name="Yun Q."/>
            <person name="Hollingsworth P."/>
            <person name="Dao Z."/>
            <person name="Luo G."/>
            <person name="Guo H."/>
            <person name="Ma Y."/>
            <person name="Sun W."/>
        </authorList>
    </citation>
    <scope>NUCLEOTIDE SEQUENCE [LARGE SCALE GENOMIC DNA]</scope>
    <source>
        <strain evidence="6">cv. Malutang</strain>
    </source>
</reference>
<dbReference type="Pfam" id="PF17814">
    <property type="entry name" value="LisH_TPL"/>
    <property type="match status" value="1"/>
</dbReference>
<dbReference type="PROSITE" id="PS50897">
    <property type="entry name" value="CTLH"/>
    <property type="match status" value="2"/>
</dbReference>
<dbReference type="AlphaFoldDB" id="A0A5C7HZT4"/>
<dbReference type="InterPro" id="IPR054532">
    <property type="entry name" value="TPL_SMU1_LisH-like"/>
</dbReference>
<organism evidence="5 6">
    <name type="scientific">Acer yangbiense</name>
    <dbReference type="NCBI Taxonomy" id="1000413"/>
    <lineage>
        <taxon>Eukaryota</taxon>
        <taxon>Viridiplantae</taxon>
        <taxon>Streptophyta</taxon>
        <taxon>Embryophyta</taxon>
        <taxon>Tracheophyta</taxon>
        <taxon>Spermatophyta</taxon>
        <taxon>Magnoliopsida</taxon>
        <taxon>eudicotyledons</taxon>
        <taxon>Gunneridae</taxon>
        <taxon>Pentapetalae</taxon>
        <taxon>rosids</taxon>
        <taxon>malvids</taxon>
        <taxon>Sapindales</taxon>
        <taxon>Sapindaceae</taxon>
        <taxon>Hippocastanoideae</taxon>
        <taxon>Acereae</taxon>
        <taxon>Acer</taxon>
    </lineage>
</organism>
<evidence type="ECO:0000256" key="1">
    <source>
        <dbReference type="ARBA" id="ARBA00022574"/>
    </source>
</evidence>
<name>A0A5C7HZT4_9ROSI</name>
<dbReference type="InterPro" id="IPR027728">
    <property type="entry name" value="Topless_fam"/>
</dbReference>
<keyword evidence="3" id="KW-0472">Membrane</keyword>
<evidence type="ECO:0000259" key="4">
    <source>
        <dbReference type="PROSITE" id="PS50897"/>
    </source>
</evidence>
<feature type="transmembrane region" description="Helical" evidence="3">
    <location>
        <begin position="458"/>
        <end position="477"/>
    </location>
</feature>
<dbReference type="OrthoDB" id="1850764at2759"/>
<feature type="domain" description="CTLH" evidence="4">
    <location>
        <begin position="225"/>
        <end position="284"/>
    </location>
</feature>
<gene>
    <name evidence="5" type="ORF">EZV62_009645</name>
</gene>
<keyword evidence="3" id="KW-0812">Transmembrane</keyword>
<dbReference type="PROSITE" id="PS50896">
    <property type="entry name" value="LISH"/>
    <property type="match status" value="2"/>
</dbReference>
<dbReference type="SMART" id="SM00667">
    <property type="entry name" value="LisH"/>
    <property type="match status" value="2"/>
</dbReference>
<feature type="transmembrane region" description="Helical" evidence="3">
    <location>
        <begin position="483"/>
        <end position="506"/>
    </location>
</feature>
<dbReference type="InterPro" id="IPR006594">
    <property type="entry name" value="LisH"/>
</dbReference>
<dbReference type="Pfam" id="PF21889">
    <property type="entry name" value="TPR1-like_2nd"/>
    <property type="match status" value="2"/>
</dbReference>
<protein>
    <recommendedName>
        <fullName evidence="4">CTLH domain-containing protein</fullName>
    </recommendedName>
</protein>
<keyword evidence="2" id="KW-0677">Repeat</keyword>
<proteinExistence type="predicted"/>
<evidence type="ECO:0000313" key="6">
    <source>
        <dbReference type="Proteomes" id="UP000323000"/>
    </source>
</evidence>
<dbReference type="PANTHER" id="PTHR44083:SF17">
    <property type="entry name" value="TRANSDUCIN FAMILY PROTEIN _ WD-40 REPEAT FAMILY PROTEIN"/>
    <property type="match status" value="1"/>
</dbReference>
<dbReference type="EMBL" id="VAHF01000004">
    <property type="protein sequence ID" value="TXG62651.1"/>
    <property type="molecule type" value="Genomic_DNA"/>
</dbReference>
<dbReference type="PANTHER" id="PTHR44083">
    <property type="entry name" value="TOPLESS-RELATED PROTEIN 1-RELATED"/>
    <property type="match status" value="1"/>
</dbReference>
<dbReference type="InterPro" id="IPR054080">
    <property type="entry name" value="TPR1-like_2nd"/>
</dbReference>
<evidence type="ECO:0000256" key="2">
    <source>
        <dbReference type="ARBA" id="ARBA00022737"/>
    </source>
</evidence>
<comment type="caution">
    <text evidence="5">The sequence shown here is derived from an EMBL/GenBank/DDBJ whole genome shotgun (WGS) entry which is preliminary data.</text>
</comment>
<keyword evidence="1" id="KW-0853">WD repeat</keyword>
<dbReference type="Proteomes" id="UP000323000">
    <property type="component" value="Chromosome 4"/>
</dbReference>
<dbReference type="SMART" id="SM00668">
    <property type="entry name" value="CTLH"/>
    <property type="match status" value="2"/>
</dbReference>
<keyword evidence="3" id="KW-1133">Transmembrane helix</keyword>
<feature type="domain" description="CTLH" evidence="4">
    <location>
        <begin position="37"/>
        <end position="95"/>
    </location>
</feature>
<keyword evidence="6" id="KW-1185">Reference proteome</keyword>
<sequence>MCIDKTTNGHLIILILKFLEEQNCKESVEALEQESKVFFNMNHFGEAIMSGEWEKAEKYLSAFTKLADNRHSKKLFFELHKQKYFEALDREDQAMAINIFENELKLFSVVTLAELLALKDFRHDSISCTLKNERQLSSYMNVTSTRAEFRDFLKQMIKRNPILQDKLEFPSVEESALLSLINLICPKNDKMTRSIKEELIYLILQFLDEENFKETLHKLELETKAYFDMDYVVECMINRKWDCAEKYLSAFTKMDDNRYSMDVFSRIQKQKHFEAVDRQEKHPSNPEKGHECDATILKMLLEENPILQEKLKFPSIDKSRLKKLIKQAMDWWIPHFAYMKHNASNQTISLKGIPTVPDLFHAPASVKIEYSHEGRSSPVHWRWNSSLLILIFIRWMAKPFKYLIPMLITVLQVSSQGRSESPFKSHPVNMWISLVATFIYYFAVAAQLENTIFFERSIIVAAISGSLSAVSHVSMFLPSRLLGFLIFIPWTFLPIIVAYQIYYMLIHHACRRLQQKIQNIVSKFSSVYSIFGVNGSGSNEQPRLPI</sequence>
<dbReference type="InterPro" id="IPR006595">
    <property type="entry name" value="CTLH_C"/>
</dbReference>
<dbReference type="GO" id="GO:0006355">
    <property type="term" value="P:regulation of DNA-templated transcription"/>
    <property type="evidence" value="ECO:0007669"/>
    <property type="project" value="InterPro"/>
</dbReference>
<evidence type="ECO:0000256" key="3">
    <source>
        <dbReference type="SAM" id="Phobius"/>
    </source>
</evidence>
<feature type="transmembrane region" description="Helical" evidence="3">
    <location>
        <begin position="428"/>
        <end position="446"/>
    </location>
</feature>